<organism evidence="1 2">
    <name type="scientific">Hoeflea olei</name>
    <dbReference type="NCBI Taxonomy" id="1480615"/>
    <lineage>
        <taxon>Bacteria</taxon>
        <taxon>Pseudomonadati</taxon>
        <taxon>Pseudomonadota</taxon>
        <taxon>Alphaproteobacteria</taxon>
        <taxon>Hyphomicrobiales</taxon>
        <taxon>Rhizobiaceae</taxon>
        <taxon>Hoeflea</taxon>
    </lineage>
</organism>
<dbReference type="EMBL" id="LQZT01000034">
    <property type="protein sequence ID" value="OCW56799.1"/>
    <property type="molecule type" value="Genomic_DNA"/>
</dbReference>
<proteinExistence type="predicted"/>
<dbReference type="OrthoDB" id="9789605at2"/>
<reference evidence="1 2" key="1">
    <citation type="submission" date="2015-12" db="EMBL/GenBank/DDBJ databases">
        <authorList>
            <person name="Shamseldin A."/>
            <person name="Moawad H."/>
            <person name="Abd El-Rahim W.M."/>
            <person name="Sadowsky M.J."/>
        </authorList>
    </citation>
    <scope>NUCLEOTIDE SEQUENCE [LARGE SCALE GENOMIC DNA]</scope>
    <source>
        <strain evidence="1 2">JC234</strain>
    </source>
</reference>
<dbReference type="AlphaFoldDB" id="A0A1C1YTC8"/>
<accession>A0A1C1YTC8</accession>
<comment type="caution">
    <text evidence="1">The sequence shown here is derived from an EMBL/GenBank/DDBJ whole genome shotgun (WGS) entry which is preliminary data.</text>
</comment>
<protein>
    <submittedName>
        <fullName evidence="1">Uncharacterized protein</fullName>
    </submittedName>
</protein>
<name>A0A1C1YTC8_9HYPH</name>
<sequence length="82" mass="9128">MVEIRPARDEDRNILVFVAVNGDELTKLFIARSARGSGKTKEFTTEASPIGGLRSCSVPSLRHPKKQGFVRKWPKAVIFSDL</sequence>
<gene>
    <name evidence="1" type="ORF">AWJ14_17940</name>
</gene>
<dbReference type="Proteomes" id="UP000094795">
    <property type="component" value="Unassembled WGS sequence"/>
</dbReference>
<dbReference type="RefSeq" id="WP_066181673.1">
    <property type="nucleotide sequence ID" value="NZ_LQZT01000034.1"/>
</dbReference>
<evidence type="ECO:0000313" key="2">
    <source>
        <dbReference type="Proteomes" id="UP000094795"/>
    </source>
</evidence>
<keyword evidence="2" id="KW-1185">Reference proteome</keyword>
<evidence type="ECO:0000313" key="1">
    <source>
        <dbReference type="EMBL" id="OCW56799.1"/>
    </source>
</evidence>
<dbReference type="STRING" id="1480615.AWJ14_17940"/>